<keyword evidence="1" id="KW-0812">Transmembrane</keyword>
<sequence length="198" mass="21886">MQSILQYSGIAASIWLITGVYVASLFYPQYSHTRQFCSELGATGSPTHTLSPLINNYPLGLLFTLFGAYVISISDGSLAYLSIGILVIVHGVSTWGCGLFAMDSDPYTEHPTLSCTIHSYCGALMLLSLLIAPSIVALSSEFTSLMRGFSLLCVCACLYFCYRLHLAFKARTYPGLYQRLSYGWQILWLVAFSFYITD</sequence>
<evidence type="ECO:0008006" key="4">
    <source>
        <dbReference type="Google" id="ProtNLM"/>
    </source>
</evidence>
<comment type="caution">
    <text evidence="2">The sequence shown here is derived from an EMBL/GenBank/DDBJ whole genome shotgun (WGS) entry which is preliminary data.</text>
</comment>
<protein>
    <recommendedName>
        <fullName evidence="4">DUF998 domain-containing protein</fullName>
    </recommendedName>
</protein>
<accession>A0A0F4PYF9</accession>
<organism evidence="2 3">
    <name type="scientific">Pseudoalteromonas ruthenica</name>
    <dbReference type="NCBI Taxonomy" id="151081"/>
    <lineage>
        <taxon>Bacteria</taxon>
        <taxon>Pseudomonadati</taxon>
        <taxon>Pseudomonadota</taxon>
        <taxon>Gammaproteobacteria</taxon>
        <taxon>Alteromonadales</taxon>
        <taxon>Pseudoalteromonadaceae</taxon>
        <taxon>Pseudoalteromonas</taxon>
    </lineage>
</organism>
<dbReference type="eggNOG" id="ENOG502ZA6M">
    <property type="taxonomic scope" value="Bacteria"/>
</dbReference>
<evidence type="ECO:0000313" key="2">
    <source>
        <dbReference type="EMBL" id="KJY99693.1"/>
    </source>
</evidence>
<dbReference type="GeneID" id="58228539"/>
<dbReference type="OrthoDB" id="679392at2"/>
<gene>
    <name evidence="2" type="ORF">TW72_08550</name>
</gene>
<reference evidence="2 3" key="1">
    <citation type="journal article" date="2015" name="BMC Genomics">
        <title>Genome mining reveals unlocked bioactive potential of marine Gram-negative bacteria.</title>
        <authorList>
            <person name="Machado H."/>
            <person name="Sonnenschein E.C."/>
            <person name="Melchiorsen J."/>
            <person name="Gram L."/>
        </authorList>
    </citation>
    <scope>NUCLEOTIDE SEQUENCE [LARGE SCALE GENOMIC DNA]</scope>
    <source>
        <strain evidence="2 3">S3137</strain>
    </source>
</reference>
<dbReference type="PATRIC" id="fig|151081.8.peg.477"/>
<dbReference type="Proteomes" id="UP000033664">
    <property type="component" value="Unassembled WGS sequence"/>
</dbReference>
<proteinExistence type="predicted"/>
<feature type="transmembrane region" description="Helical" evidence="1">
    <location>
        <begin position="78"/>
        <end position="102"/>
    </location>
</feature>
<keyword evidence="1" id="KW-0472">Membrane</keyword>
<dbReference type="RefSeq" id="WP_045978373.1">
    <property type="nucleotide sequence ID" value="NZ_JXXY01000002.1"/>
</dbReference>
<keyword evidence="3" id="KW-1185">Reference proteome</keyword>
<feature type="transmembrane region" description="Helical" evidence="1">
    <location>
        <begin position="50"/>
        <end position="71"/>
    </location>
</feature>
<evidence type="ECO:0000256" key="1">
    <source>
        <dbReference type="SAM" id="Phobius"/>
    </source>
</evidence>
<feature type="transmembrane region" description="Helical" evidence="1">
    <location>
        <begin position="117"/>
        <end position="137"/>
    </location>
</feature>
<name>A0A0F4PYF9_9GAMM</name>
<dbReference type="InterPro" id="IPR009339">
    <property type="entry name" value="DUF998"/>
</dbReference>
<feature type="transmembrane region" description="Helical" evidence="1">
    <location>
        <begin position="180"/>
        <end position="197"/>
    </location>
</feature>
<dbReference type="Pfam" id="PF06197">
    <property type="entry name" value="DUF998"/>
    <property type="match status" value="1"/>
</dbReference>
<dbReference type="EMBL" id="JXXZ01000007">
    <property type="protein sequence ID" value="KJY99693.1"/>
    <property type="molecule type" value="Genomic_DNA"/>
</dbReference>
<evidence type="ECO:0000313" key="3">
    <source>
        <dbReference type="Proteomes" id="UP000033664"/>
    </source>
</evidence>
<feature type="transmembrane region" description="Helical" evidence="1">
    <location>
        <begin position="7"/>
        <end position="30"/>
    </location>
</feature>
<keyword evidence="1" id="KW-1133">Transmembrane helix</keyword>
<feature type="transmembrane region" description="Helical" evidence="1">
    <location>
        <begin position="149"/>
        <end position="168"/>
    </location>
</feature>
<dbReference type="AlphaFoldDB" id="A0A0F4PYF9"/>